<evidence type="ECO:0000313" key="3">
    <source>
        <dbReference type="Proteomes" id="UP001300502"/>
    </source>
</evidence>
<dbReference type="Gene3D" id="2.130.10.10">
    <property type="entry name" value="YVTN repeat-like/Quinoprotein amine dehydrogenase"/>
    <property type="match status" value="1"/>
</dbReference>
<feature type="region of interest" description="Disordered" evidence="1">
    <location>
        <begin position="231"/>
        <end position="256"/>
    </location>
</feature>
<protein>
    <recommendedName>
        <fullName evidence="4">Transducin family protein / WD-40 repeat family protein</fullName>
    </recommendedName>
</protein>
<dbReference type="SUPFAM" id="SSF50978">
    <property type="entry name" value="WD40 repeat-like"/>
    <property type="match status" value="2"/>
</dbReference>
<dbReference type="Pfam" id="PF00400">
    <property type="entry name" value="WD40"/>
    <property type="match status" value="1"/>
</dbReference>
<comment type="caution">
    <text evidence="2">The sequence shown here is derived from an EMBL/GenBank/DDBJ whole genome shotgun (WGS) entry which is preliminary data.</text>
</comment>
<dbReference type="Proteomes" id="UP001300502">
    <property type="component" value="Unassembled WGS sequence"/>
</dbReference>
<feature type="compositionally biased region" description="Basic and acidic residues" evidence="1">
    <location>
        <begin position="233"/>
        <end position="256"/>
    </location>
</feature>
<keyword evidence="3" id="KW-1185">Reference proteome</keyword>
<sequence length="720" mass="80305">MEQSDSKEGLVATGRGDEENSDTKLLAPSTSKSKESTHVEKPRYSPFFTFISSAKKTIGSKLEHAKEFVKKDEELVAGSGEVSSSSRNATTFDVTSCQIRRSKSIEGYAVWNDSFKLLRQFRVSGGHPLYAFCQRETGNIFFITSKTIETFDSYCNKILDIRLPVAWEDLSIVAESPEDVSAPKRFTHVGGVGGPQVIPAITAYYIEQLDEVVVAHEDGSLRSYCCTSGSMGVERRNSCLSSRSKDSFSRGSVEKKSQLPSSQRSVAISFYNDFLVTGCADGCIRIWHFETVQNAEGVAVDSIVLTETYEPSLGNLPLMLKPTITAIEVSSLPHEMLPSEGSNDDTAVTVFYANAEGYCGGYSITRQWNCPCFAAHFGPVTGLASLLSGLILLSVGRDGMLSVTETVSGRCMARKRLHYIPTVLFQLKDANASSQDDICKKQELHFIVGGSEGQVELYRLIVMSLSRLEFQLVRKLHERSKNRRAAVSSVIADLESSLIVATFSDKIVRIWRITELDNSMLCMQAPPEISNPAIACFEGPQASFTRENIVSILEPIPFRTRLALYEGLIEAQRVLALALEDSVGLSEQAKDAVVSDFERIQTNFQQRAEKLDSELQISLERIRHRYYHCLLEDYSNEQGLFQWNDVKKQELFFSLLFNVGKELAAFEVNWALYKHHQYLQSLCREVSLQLRASLVNILQRANSHGAKELLDNFPFLSIAE</sequence>
<dbReference type="InterPro" id="IPR036322">
    <property type="entry name" value="WD40_repeat_dom_sf"/>
</dbReference>
<reference evidence="2 3" key="1">
    <citation type="submission" date="2022-07" db="EMBL/GenBank/DDBJ databases">
        <title>Genome-wide signatures of adaptation to extreme environments.</title>
        <authorList>
            <person name="Cho C.H."/>
            <person name="Yoon H.S."/>
        </authorList>
    </citation>
    <scope>NUCLEOTIDE SEQUENCE [LARGE SCALE GENOMIC DNA]</scope>
    <source>
        <strain evidence="2 3">108.79 E11</strain>
    </source>
</reference>
<gene>
    <name evidence="2" type="ORF">GAYE_PCTG33G0908</name>
</gene>
<dbReference type="AlphaFoldDB" id="A0AAV9I619"/>
<evidence type="ECO:0000256" key="1">
    <source>
        <dbReference type="SAM" id="MobiDB-lite"/>
    </source>
</evidence>
<evidence type="ECO:0008006" key="4">
    <source>
        <dbReference type="Google" id="ProtNLM"/>
    </source>
</evidence>
<dbReference type="InterPro" id="IPR015943">
    <property type="entry name" value="WD40/YVTN_repeat-like_dom_sf"/>
</dbReference>
<dbReference type="SMART" id="SM00320">
    <property type="entry name" value="WD40"/>
    <property type="match status" value="3"/>
</dbReference>
<name>A0AAV9I619_9RHOD</name>
<dbReference type="EMBL" id="JANCYU010000010">
    <property type="protein sequence ID" value="KAK4523018.1"/>
    <property type="molecule type" value="Genomic_DNA"/>
</dbReference>
<organism evidence="2 3">
    <name type="scientific">Galdieria yellowstonensis</name>
    <dbReference type="NCBI Taxonomy" id="3028027"/>
    <lineage>
        <taxon>Eukaryota</taxon>
        <taxon>Rhodophyta</taxon>
        <taxon>Bangiophyceae</taxon>
        <taxon>Galdieriales</taxon>
        <taxon>Galdieriaceae</taxon>
        <taxon>Galdieria</taxon>
    </lineage>
</organism>
<accession>A0AAV9I619</accession>
<proteinExistence type="predicted"/>
<dbReference type="InterPro" id="IPR001680">
    <property type="entry name" value="WD40_rpt"/>
</dbReference>
<feature type="region of interest" description="Disordered" evidence="1">
    <location>
        <begin position="1"/>
        <end position="39"/>
    </location>
</feature>
<evidence type="ECO:0000313" key="2">
    <source>
        <dbReference type="EMBL" id="KAK4523018.1"/>
    </source>
</evidence>